<dbReference type="Proteomes" id="UP001631993">
    <property type="component" value="Unassembled WGS sequence"/>
</dbReference>
<feature type="non-terminal residue" evidence="1">
    <location>
        <position position="82"/>
    </location>
</feature>
<gene>
    <name evidence="1" type="ORF">ACKI1S_49315</name>
</gene>
<dbReference type="RefSeq" id="WP_409098188.1">
    <property type="nucleotide sequence ID" value="NZ_JBJVNE010000635.1"/>
</dbReference>
<organism evidence="1 2">
    <name type="scientific">Streptomyces galilaeus</name>
    <dbReference type="NCBI Taxonomy" id="33899"/>
    <lineage>
        <taxon>Bacteria</taxon>
        <taxon>Bacillati</taxon>
        <taxon>Actinomycetota</taxon>
        <taxon>Actinomycetes</taxon>
        <taxon>Kitasatosporales</taxon>
        <taxon>Streptomycetaceae</taxon>
        <taxon>Streptomyces</taxon>
    </lineage>
</organism>
<name>A0ABW9J1D9_STRGJ</name>
<keyword evidence="2" id="KW-1185">Reference proteome</keyword>
<feature type="non-terminal residue" evidence="1">
    <location>
        <position position="1"/>
    </location>
</feature>
<accession>A0ABW9J1D9</accession>
<dbReference type="EMBL" id="JBJVNE010000635">
    <property type="protein sequence ID" value="MFM9653952.1"/>
    <property type="molecule type" value="Genomic_DNA"/>
</dbReference>
<sequence length="82" mass="8927">VSRLDDASRSGIEEMLRHFLEGVRGGAGTELRELGENLKTLQATLDRTQQSLSGSGLDFAQRMSETSHHLNDLIMRAGSTIG</sequence>
<reference evidence="1 2" key="1">
    <citation type="submission" date="2024-12" db="EMBL/GenBank/DDBJ databases">
        <title>Forecasting of Potato common scab and diversities of Pathogenic streptomyces spp. in china.</title>
        <authorList>
            <person name="Handique U."/>
            <person name="Wu J."/>
        </authorList>
    </citation>
    <scope>NUCLEOTIDE SEQUENCE [LARGE SCALE GENOMIC DNA]</scope>
    <source>
        <strain evidence="1 2">ZRIMU1585</strain>
    </source>
</reference>
<evidence type="ECO:0000313" key="1">
    <source>
        <dbReference type="EMBL" id="MFM9653952.1"/>
    </source>
</evidence>
<evidence type="ECO:0000313" key="2">
    <source>
        <dbReference type="Proteomes" id="UP001631993"/>
    </source>
</evidence>
<evidence type="ECO:0008006" key="3">
    <source>
        <dbReference type="Google" id="ProtNLM"/>
    </source>
</evidence>
<protein>
    <recommendedName>
        <fullName evidence="3">Mammalian cell entry protein</fullName>
    </recommendedName>
</protein>
<proteinExistence type="predicted"/>
<comment type="caution">
    <text evidence="1">The sequence shown here is derived from an EMBL/GenBank/DDBJ whole genome shotgun (WGS) entry which is preliminary data.</text>
</comment>